<evidence type="ECO:0000313" key="3">
    <source>
        <dbReference type="Proteomes" id="UP001500730"/>
    </source>
</evidence>
<comment type="caution">
    <text evidence="2">The sequence shown here is derived from an EMBL/GenBank/DDBJ whole genome shotgun (WGS) entry which is preliminary data.</text>
</comment>
<feature type="chain" id="PRO_5045114997" description="Secreted protein" evidence="1">
    <location>
        <begin position="24"/>
        <end position="107"/>
    </location>
</feature>
<dbReference type="EMBL" id="BAAARE010000002">
    <property type="protein sequence ID" value="GAA2471482.1"/>
    <property type="molecule type" value="Genomic_DNA"/>
</dbReference>
<name>A0ABN3KW82_9MICO</name>
<dbReference type="Proteomes" id="UP001500730">
    <property type="component" value="Unassembled WGS sequence"/>
</dbReference>
<keyword evidence="3" id="KW-1185">Reference proteome</keyword>
<protein>
    <recommendedName>
        <fullName evidence="4">Secreted protein</fullName>
    </recommendedName>
</protein>
<reference evidence="2 3" key="1">
    <citation type="journal article" date="2019" name="Int. J. Syst. Evol. Microbiol.">
        <title>The Global Catalogue of Microorganisms (GCM) 10K type strain sequencing project: providing services to taxonomists for standard genome sequencing and annotation.</title>
        <authorList>
            <consortium name="The Broad Institute Genomics Platform"/>
            <consortium name="The Broad Institute Genome Sequencing Center for Infectious Disease"/>
            <person name="Wu L."/>
            <person name="Ma J."/>
        </authorList>
    </citation>
    <scope>NUCLEOTIDE SEQUENCE [LARGE SCALE GENOMIC DNA]</scope>
    <source>
        <strain evidence="2 3">JCM 16259</strain>
    </source>
</reference>
<feature type="signal peptide" evidence="1">
    <location>
        <begin position="1"/>
        <end position="23"/>
    </location>
</feature>
<evidence type="ECO:0000256" key="1">
    <source>
        <dbReference type="SAM" id="SignalP"/>
    </source>
</evidence>
<sequence>MVLVVLCVLAVAVLPAASTRAPAARAAVVRVRIVMCCGSVHGCVELAPDGPECIHGVPPNGGMRPWQICRTCTVTHGSQEIHMLLAWCSQAPTARSSVGTGPGAPAS</sequence>
<proteinExistence type="predicted"/>
<accession>A0ABN3KW82</accession>
<evidence type="ECO:0008006" key="4">
    <source>
        <dbReference type="Google" id="ProtNLM"/>
    </source>
</evidence>
<organism evidence="2 3">
    <name type="scientific">Terrabacter carboxydivorans</name>
    <dbReference type="NCBI Taxonomy" id="619730"/>
    <lineage>
        <taxon>Bacteria</taxon>
        <taxon>Bacillati</taxon>
        <taxon>Actinomycetota</taxon>
        <taxon>Actinomycetes</taxon>
        <taxon>Micrococcales</taxon>
        <taxon>Intrasporangiaceae</taxon>
        <taxon>Terrabacter</taxon>
    </lineage>
</organism>
<gene>
    <name evidence="2" type="ORF">GCM10009858_06080</name>
</gene>
<evidence type="ECO:0000313" key="2">
    <source>
        <dbReference type="EMBL" id="GAA2471482.1"/>
    </source>
</evidence>
<keyword evidence="1" id="KW-0732">Signal</keyword>